<reference evidence="2 3" key="1">
    <citation type="submission" date="2018-06" db="EMBL/GenBank/DDBJ databases">
        <title>Pseudomonas diversity within urban Lake Michigan freshwaters.</title>
        <authorList>
            <person name="Batrich M."/>
            <person name="Hatzopoulos T."/>
            <person name="Putonti C."/>
        </authorList>
    </citation>
    <scope>NUCLEOTIDE SEQUENCE [LARGE SCALE GENOMIC DNA]</scope>
    <source>
        <strain evidence="2 3">MB-090714</strain>
    </source>
</reference>
<evidence type="ECO:0000256" key="1">
    <source>
        <dbReference type="SAM" id="Phobius"/>
    </source>
</evidence>
<name>A0A2V4KF56_AQUAC</name>
<dbReference type="RefSeq" id="WP_110683976.1">
    <property type="nucleotide sequence ID" value="NZ_QJRX01000011.1"/>
</dbReference>
<protein>
    <submittedName>
        <fullName evidence="2">Uncharacterized protein</fullName>
    </submittedName>
</protein>
<evidence type="ECO:0000313" key="2">
    <source>
        <dbReference type="EMBL" id="PYC20211.1"/>
    </source>
</evidence>
<keyword evidence="1" id="KW-0812">Transmembrane</keyword>
<dbReference type="Proteomes" id="UP000248146">
    <property type="component" value="Unassembled WGS sequence"/>
</dbReference>
<evidence type="ECO:0000313" key="3">
    <source>
        <dbReference type="Proteomes" id="UP000248146"/>
    </source>
</evidence>
<keyword evidence="1" id="KW-0472">Membrane</keyword>
<feature type="transmembrane region" description="Helical" evidence="1">
    <location>
        <begin position="6"/>
        <end position="28"/>
    </location>
</feature>
<comment type="caution">
    <text evidence="2">The sequence shown here is derived from an EMBL/GenBank/DDBJ whole genome shotgun (WGS) entry which is preliminary data.</text>
</comment>
<proteinExistence type="predicted"/>
<dbReference type="AlphaFoldDB" id="A0A2V4KF56"/>
<accession>A0A2V4KF56</accession>
<gene>
    <name evidence="2" type="ORF">DMO17_18615</name>
</gene>
<organism evidence="2 3">
    <name type="scientific">Aquipseudomonas alcaligenes</name>
    <name type="common">Pseudomonas alcaligenes</name>
    <dbReference type="NCBI Taxonomy" id="43263"/>
    <lineage>
        <taxon>Bacteria</taxon>
        <taxon>Pseudomonadati</taxon>
        <taxon>Pseudomonadota</taxon>
        <taxon>Gammaproteobacteria</taxon>
        <taxon>Pseudomonadales</taxon>
        <taxon>Pseudomonadaceae</taxon>
        <taxon>Aquipseudomonas</taxon>
    </lineage>
</organism>
<sequence>MSLPQVLFSLMIMGMLSQATVSLSGLAIDTQKRAEMRAKLIELSDAVLRHYNRTGQLPADLSALELASPVSAAELQNGYTDPYSQAFTLLHRNDPAQTFTAPGSSAQLVAALIARNGNGQLDSALIGSQLSLGGDDYAVFVTRAQLEAQPRWQTRQRLQLCSSALALYSAQYGVPAGIEPMLASGHLPPAQALDAWGGKLLVNGVQCYSAGPDHNPVNSADNVDL</sequence>
<dbReference type="EMBL" id="QJRX01000011">
    <property type="protein sequence ID" value="PYC20211.1"/>
    <property type="molecule type" value="Genomic_DNA"/>
</dbReference>
<keyword evidence="1" id="KW-1133">Transmembrane helix</keyword>